<name>A0A1G6ZIR1_9ACTN</name>
<comment type="similarity">
    <text evidence="1">Belongs to the YciI family.</text>
</comment>
<dbReference type="SUPFAM" id="SSF54909">
    <property type="entry name" value="Dimeric alpha+beta barrel"/>
    <property type="match status" value="1"/>
</dbReference>
<dbReference type="Proteomes" id="UP000198546">
    <property type="component" value="Chromosome i"/>
</dbReference>
<dbReference type="RefSeq" id="WP_231946276.1">
    <property type="nucleotide sequence ID" value="NZ_LT629688.1"/>
</dbReference>
<proteinExistence type="inferred from homology"/>
<evidence type="ECO:0000256" key="1">
    <source>
        <dbReference type="ARBA" id="ARBA00007689"/>
    </source>
</evidence>
<organism evidence="3 4">
    <name type="scientific">Auraticoccus monumenti</name>
    <dbReference type="NCBI Taxonomy" id="675864"/>
    <lineage>
        <taxon>Bacteria</taxon>
        <taxon>Bacillati</taxon>
        <taxon>Actinomycetota</taxon>
        <taxon>Actinomycetes</taxon>
        <taxon>Propionibacteriales</taxon>
        <taxon>Propionibacteriaceae</taxon>
        <taxon>Auraticoccus</taxon>
    </lineage>
</organism>
<dbReference type="InterPro" id="IPR011008">
    <property type="entry name" value="Dimeric_a/b-barrel"/>
</dbReference>
<dbReference type="InterPro" id="IPR005545">
    <property type="entry name" value="YCII"/>
</dbReference>
<evidence type="ECO:0000313" key="3">
    <source>
        <dbReference type="EMBL" id="SDE02197.1"/>
    </source>
</evidence>
<dbReference type="Pfam" id="PF03795">
    <property type="entry name" value="YCII"/>
    <property type="match status" value="1"/>
</dbReference>
<protein>
    <submittedName>
        <fullName evidence="3">Uncharacterized conserved protein</fullName>
    </submittedName>
</protein>
<accession>A0A1G6ZIR1</accession>
<feature type="domain" description="YCII-related" evidence="2">
    <location>
        <begin position="22"/>
        <end position="102"/>
    </location>
</feature>
<dbReference type="Gene3D" id="3.30.70.1060">
    <property type="entry name" value="Dimeric alpha+beta barrel"/>
    <property type="match status" value="1"/>
</dbReference>
<sequence length="119" mass="12663">MTTDYVVLLPGDESRWAAADPATREAVYAQHREFATQLGERGHTVLGGAELEHSSGAKVVRGHRGAVTVTDGPYAETVEQLTGFYLVRSDDLADLLDLCGLLTNAEAVEVRAVVPDPGA</sequence>
<gene>
    <name evidence="3" type="ORF">SAMN04489747_2300</name>
</gene>
<keyword evidence="4" id="KW-1185">Reference proteome</keyword>
<dbReference type="PANTHER" id="PTHR35174:SF3">
    <property type="entry name" value="BLL7171 PROTEIN"/>
    <property type="match status" value="1"/>
</dbReference>
<dbReference type="STRING" id="675864.SAMN04489747_2300"/>
<evidence type="ECO:0000313" key="4">
    <source>
        <dbReference type="Proteomes" id="UP000198546"/>
    </source>
</evidence>
<reference evidence="3 4" key="1">
    <citation type="submission" date="2016-10" db="EMBL/GenBank/DDBJ databases">
        <authorList>
            <person name="de Groot N.N."/>
        </authorList>
    </citation>
    <scope>NUCLEOTIDE SEQUENCE [LARGE SCALE GENOMIC DNA]</scope>
    <source>
        <strain evidence="3 4">MON 2.2</strain>
    </source>
</reference>
<evidence type="ECO:0000259" key="2">
    <source>
        <dbReference type="Pfam" id="PF03795"/>
    </source>
</evidence>
<dbReference type="PANTHER" id="PTHR35174">
    <property type="entry name" value="BLL7171 PROTEIN-RELATED"/>
    <property type="match status" value="1"/>
</dbReference>
<dbReference type="EMBL" id="LT629688">
    <property type="protein sequence ID" value="SDE02197.1"/>
    <property type="molecule type" value="Genomic_DNA"/>
</dbReference>
<dbReference type="AlphaFoldDB" id="A0A1G6ZIR1"/>